<comment type="function">
    <text evidence="1">Subunit of the oligosaccharyl transferase (OST) complex that catalyzes the initial transfer of a defined glycan (Glc(3)Man(9)GlcNAc(2) in eukaryotes) from the lipid carrier dolichol-pyrophosphate to an asparagine residue within an Asn-X-Ser/Thr consensus motif in nascent polypeptide chains, the first step in protein N-glycosylation. N-glycosylation occurs cotranslationally and the complex associates with the Sec61 complex at the channel-forming translocon complex that mediates protein translocation across the endoplasmic reticulum (ER). All subunits are required for a maximal enzyme activity.</text>
</comment>
<feature type="transmembrane region" description="Helical" evidence="9">
    <location>
        <begin position="177"/>
        <end position="198"/>
    </location>
</feature>
<dbReference type="GO" id="GO:0018279">
    <property type="term" value="P:protein N-linked glycosylation via asparagine"/>
    <property type="evidence" value="ECO:0007669"/>
    <property type="project" value="TreeGrafter"/>
</dbReference>
<evidence type="ECO:0000256" key="2">
    <source>
        <dbReference type="ARBA" id="ARBA00004477"/>
    </source>
</evidence>
<dbReference type="RefSeq" id="XP_012893635.1">
    <property type="nucleotide sequence ID" value="XM_013038181.1"/>
</dbReference>
<reference evidence="11" key="1">
    <citation type="submission" date="2010-02" db="EMBL/GenBank/DDBJ databases">
        <title>Sequencing and annotation of the Blastocystis hominis genome.</title>
        <authorList>
            <person name="Wincker P."/>
        </authorList>
    </citation>
    <scope>NUCLEOTIDE SEQUENCE</scope>
    <source>
        <strain evidence="11">Singapore isolate B</strain>
    </source>
</reference>
<feature type="signal peptide" evidence="10">
    <location>
        <begin position="1"/>
        <end position="17"/>
    </location>
</feature>
<gene>
    <name evidence="11" type="ORF">GSBLH_T00006010001</name>
</gene>
<dbReference type="GeneID" id="24922135"/>
<keyword evidence="8 9" id="KW-0472">Membrane</keyword>
<dbReference type="Gene3D" id="3.40.30.10">
    <property type="entry name" value="Glutaredoxin"/>
    <property type="match status" value="1"/>
</dbReference>
<evidence type="ECO:0000256" key="1">
    <source>
        <dbReference type="ARBA" id="ARBA00002791"/>
    </source>
</evidence>
<evidence type="ECO:0000256" key="3">
    <source>
        <dbReference type="ARBA" id="ARBA00009561"/>
    </source>
</evidence>
<dbReference type="InParanoid" id="D8LUU8"/>
<proteinExistence type="inferred from homology"/>
<feature type="chain" id="PRO_5003117575" evidence="10">
    <location>
        <begin position="18"/>
        <end position="296"/>
    </location>
</feature>
<accession>D8LUU8</accession>
<evidence type="ECO:0000256" key="7">
    <source>
        <dbReference type="ARBA" id="ARBA00022989"/>
    </source>
</evidence>
<evidence type="ECO:0000256" key="8">
    <source>
        <dbReference type="ARBA" id="ARBA00023136"/>
    </source>
</evidence>
<evidence type="ECO:0000256" key="10">
    <source>
        <dbReference type="SAM" id="SignalP"/>
    </source>
</evidence>
<dbReference type="OMA" id="KVPDYPY"/>
<feature type="transmembrane region" description="Helical" evidence="9">
    <location>
        <begin position="259"/>
        <end position="277"/>
    </location>
</feature>
<evidence type="ECO:0000313" key="11">
    <source>
        <dbReference type="EMBL" id="CBK19587.2"/>
    </source>
</evidence>
<keyword evidence="5 10" id="KW-0732">Signal</keyword>
<keyword evidence="4 9" id="KW-0812">Transmembrane</keyword>
<sequence>MKSTSLIFLTLFAFCIAANNSNSQSKYERLSKMKSGGVVTMNDDKYTEYMLNGDRDFDAILLYTTLGSRYRCVLCPAANSEFGLVASAYESQEEKASNNVLFIRVPIDLAPGVFQFHEFTTAPIITFLAATDRITKRLNANNDYQLDYPVLAEGIASYVRSKIHTTIEIKRFPWPQVIIACLFVFGLPLIAFIYLFQYERVYAFFGKKRIYLVISLLVYGMAVTGFAYDLIHGPALLNCGPNGCSLFAKGPNQQTMAEGLVTGGLLIACAVILIMLIERTKNEKVRMTERTPFTFT</sequence>
<dbReference type="PANTHER" id="PTHR12692">
    <property type="entry name" value="DOLICHYL-DIPHOSPHOOLIGOSACCHARIDE--PROTEIN GLYCOSYLTRANSFERASE-RELATED"/>
    <property type="match status" value="1"/>
</dbReference>
<dbReference type="EMBL" id="FN668638">
    <property type="protein sequence ID" value="CBK19587.2"/>
    <property type="molecule type" value="Genomic_DNA"/>
</dbReference>
<evidence type="ECO:0000313" key="12">
    <source>
        <dbReference type="Proteomes" id="UP000008312"/>
    </source>
</evidence>
<dbReference type="Pfam" id="PF04756">
    <property type="entry name" value="OST3_OST6"/>
    <property type="match status" value="1"/>
</dbReference>
<dbReference type="Proteomes" id="UP000008312">
    <property type="component" value="Unassembled WGS sequence"/>
</dbReference>
<dbReference type="AlphaFoldDB" id="D8LUU8"/>
<organism evidence="11">
    <name type="scientific">Blastocystis hominis</name>
    <dbReference type="NCBI Taxonomy" id="12968"/>
    <lineage>
        <taxon>Eukaryota</taxon>
        <taxon>Sar</taxon>
        <taxon>Stramenopiles</taxon>
        <taxon>Bigyra</taxon>
        <taxon>Opalozoa</taxon>
        <taxon>Opalinata</taxon>
        <taxon>Blastocystidae</taxon>
        <taxon>Blastocystis</taxon>
    </lineage>
</organism>
<evidence type="ECO:0000256" key="6">
    <source>
        <dbReference type="ARBA" id="ARBA00022824"/>
    </source>
</evidence>
<comment type="similarity">
    <text evidence="3">Belongs to the OST3/OST6 family.</text>
</comment>
<dbReference type="InterPro" id="IPR021149">
    <property type="entry name" value="OligosaccharylTrfase_OST3/OST6"/>
</dbReference>
<feature type="transmembrane region" description="Helical" evidence="9">
    <location>
        <begin position="210"/>
        <end position="228"/>
    </location>
</feature>
<name>D8LUU8_BLAHO</name>
<comment type="subcellular location">
    <subcellularLocation>
        <location evidence="2">Endoplasmic reticulum membrane</location>
        <topology evidence="2">Multi-pass membrane protein</topology>
    </subcellularLocation>
</comment>
<keyword evidence="7 9" id="KW-1133">Transmembrane helix</keyword>
<protein>
    <submittedName>
        <fullName evidence="11">Uncharacterized protein</fullName>
    </submittedName>
</protein>
<dbReference type="OrthoDB" id="67566at2759"/>
<keyword evidence="12" id="KW-1185">Reference proteome</keyword>
<evidence type="ECO:0000256" key="9">
    <source>
        <dbReference type="SAM" id="Phobius"/>
    </source>
</evidence>
<evidence type="ECO:0000256" key="4">
    <source>
        <dbReference type="ARBA" id="ARBA00022692"/>
    </source>
</evidence>
<keyword evidence="6" id="KW-0256">Endoplasmic reticulum</keyword>
<evidence type="ECO:0000256" key="5">
    <source>
        <dbReference type="ARBA" id="ARBA00022729"/>
    </source>
</evidence>
<dbReference type="GO" id="GO:0008250">
    <property type="term" value="C:oligosaccharyltransferase complex"/>
    <property type="evidence" value="ECO:0007669"/>
    <property type="project" value="TreeGrafter"/>
</dbReference>
<dbReference type="PANTHER" id="PTHR12692:SF0">
    <property type="entry name" value="GH11935P"/>
    <property type="match status" value="1"/>
</dbReference>